<evidence type="ECO:0000259" key="6">
    <source>
        <dbReference type="Pfam" id="PF01048"/>
    </source>
</evidence>
<evidence type="ECO:0000256" key="4">
    <source>
        <dbReference type="ARBA" id="ARBA00022801"/>
    </source>
</evidence>
<dbReference type="InterPro" id="IPR000845">
    <property type="entry name" value="Nucleoside_phosphorylase_d"/>
</dbReference>
<reference evidence="7 10" key="2">
    <citation type="submission" date="2018-03" db="EMBL/GenBank/DDBJ databases">
        <title>The uncultured portion of the human microbiome is neutrally assembled.</title>
        <authorList>
            <person name="Jeraldo P."/>
            <person name="Boardman L."/>
            <person name="White B.A."/>
            <person name="Nelson H."/>
            <person name="Goldenfeld N."/>
            <person name="Chia N."/>
        </authorList>
    </citation>
    <scope>NUCLEOTIDE SEQUENCE [LARGE SCALE GENOMIC DNA]</scope>
    <source>
        <strain evidence="7">CIM:MAG 903</strain>
    </source>
</reference>
<organism evidence="8 9">
    <name type="scientific">Clostridium cadaveris</name>
    <dbReference type="NCBI Taxonomy" id="1529"/>
    <lineage>
        <taxon>Bacteria</taxon>
        <taxon>Bacillati</taxon>
        <taxon>Bacillota</taxon>
        <taxon>Clostridia</taxon>
        <taxon>Eubacteriales</taxon>
        <taxon>Clostridiaceae</taxon>
        <taxon>Clostridium</taxon>
    </lineage>
</organism>
<dbReference type="GO" id="GO:0019284">
    <property type="term" value="P:L-methionine salvage from S-adenosylmethionine"/>
    <property type="evidence" value="ECO:0007669"/>
    <property type="project" value="TreeGrafter"/>
</dbReference>
<dbReference type="Gene3D" id="3.40.50.1580">
    <property type="entry name" value="Nucleoside phosphorylase domain"/>
    <property type="match status" value="1"/>
</dbReference>
<dbReference type="Pfam" id="PF01048">
    <property type="entry name" value="PNP_UDP_1"/>
    <property type="match status" value="1"/>
</dbReference>
<comment type="pathway">
    <text evidence="1">Amino-acid biosynthesis; L-methionine biosynthesis via salvage pathway; S-methyl-5-thio-alpha-D-ribose 1-phosphate from S-methyl-5'-thioadenosine (hydrolase route): step 1/2.</text>
</comment>
<dbReference type="EMBL" id="FOOE01000029">
    <property type="protein sequence ID" value="SFG15459.1"/>
    <property type="molecule type" value="Genomic_DNA"/>
</dbReference>
<accession>A0A1I2PK11</accession>
<dbReference type="InterPro" id="IPR035994">
    <property type="entry name" value="Nucleoside_phosphorylase_sf"/>
</dbReference>
<keyword evidence="4 7" id="KW-0378">Hydrolase</keyword>
<dbReference type="STRING" id="1529.SAMN04487885_12938"/>
<dbReference type="GO" id="GO:0008930">
    <property type="term" value="F:methylthioadenosine nucleosidase activity"/>
    <property type="evidence" value="ECO:0007669"/>
    <property type="project" value="InterPro"/>
</dbReference>
<dbReference type="NCBIfam" id="TIGR01704">
    <property type="entry name" value="MTA_SAH-Nsdase"/>
    <property type="match status" value="1"/>
</dbReference>
<dbReference type="GO" id="GO:0019509">
    <property type="term" value="P:L-methionine salvage from methylthioadenosine"/>
    <property type="evidence" value="ECO:0007669"/>
    <property type="project" value="UniProtKB-UniPathway"/>
</dbReference>
<dbReference type="PANTHER" id="PTHR46832">
    <property type="entry name" value="5'-METHYLTHIOADENOSINE/S-ADENOSYLHOMOCYSTEINE NUCLEOSIDASE"/>
    <property type="match status" value="1"/>
</dbReference>
<dbReference type="InterPro" id="IPR010049">
    <property type="entry name" value="MTA_SAH_Nsdase"/>
</dbReference>
<evidence type="ECO:0000313" key="9">
    <source>
        <dbReference type="Proteomes" id="UP000182135"/>
    </source>
</evidence>
<evidence type="ECO:0000256" key="5">
    <source>
        <dbReference type="ARBA" id="ARBA00023167"/>
    </source>
</evidence>
<evidence type="ECO:0000313" key="7">
    <source>
        <dbReference type="EMBL" id="PWL51417.1"/>
    </source>
</evidence>
<dbReference type="GO" id="GO:0005829">
    <property type="term" value="C:cytosol"/>
    <property type="evidence" value="ECO:0007669"/>
    <property type="project" value="TreeGrafter"/>
</dbReference>
<evidence type="ECO:0000256" key="2">
    <source>
        <dbReference type="ARBA" id="ARBA00011974"/>
    </source>
</evidence>
<sequence>MSVIGIIGAMTIEIETIKDNLSTFTEKNYAGFHFYVAKYKNLDVVLVSCSGGKVNAACCSQILIDKFCVDKIINTGIAGSLNPKVKLCDTVISKDLTYHDVRKIQMKTCFPFMESFKADDELIQLALKVCDASDLEDFDYHLGRIVTGDAFISDSALKSSIIEQYDPYCVEMEGSAIAHVSAINNVPFLVIRSISDNADNNVDIDYDQFEKIAANNSAILVLGLLDLLSK</sequence>
<dbReference type="RefSeq" id="WP_027637721.1">
    <property type="nucleotide sequence ID" value="NZ_BAAACD010000002.1"/>
</dbReference>
<feature type="domain" description="Nucleoside phosphorylase" evidence="6">
    <location>
        <begin position="4"/>
        <end position="225"/>
    </location>
</feature>
<dbReference type="AlphaFoldDB" id="A0A1I2PK11"/>
<dbReference type="OrthoDB" id="9792278at2"/>
<name>A0A1I2PK11_9CLOT</name>
<reference evidence="8 9" key="1">
    <citation type="submission" date="2016-10" db="EMBL/GenBank/DDBJ databases">
        <authorList>
            <person name="de Groot N.N."/>
        </authorList>
    </citation>
    <scope>NUCLEOTIDE SEQUENCE [LARGE SCALE GENOMIC DNA]</scope>
    <source>
        <strain evidence="8 9">NLAE-zl-G419</strain>
    </source>
</reference>
<keyword evidence="9" id="KW-1185">Reference proteome</keyword>
<dbReference type="CDD" id="cd09008">
    <property type="entry name" value="MTAN"/>
    <property type="match status" value="1"/>
</dbReference>
<keyword evidence="3" id="KW-0028">Amino-acid biosynthesis</keyword>
<dbReference type="eggNOG" id="COG0775">
    <property type="taxonomic scope" value="Bacteria"/>
</dbReference>
<dbReference type="Proteomes" id="UP000246114">
    <property type="component" value="Unassembled WGS sequence"/>
</dbReference>
<evidence type="ECO:0000313" key="10">
    <source>
        <dbReference type="Proteomes" id="UP000246114"/>
    </source>
</evidence>
<keyword evidence="5" id="KW-0486">Methionine biosynthesis</keyword>
<dbReference type="EC" id="3.2.2.9" evidence="2"/>
<gene>
    <name evidence="7" type="ORF">DBY38_14360</name>
    <name evidence="8" type="ORF">SAMN04487885_12938</name>
</gene>
<dbReference type="UniPathway" id="UPA00904">
    <property type="reaction ID" value="UER00871"/>
</dbReference>
<dbReference type="Proteomes" id="UP000182135">
    <property type="component" value="Unassembled WGS sequence"/>
</dbReference>
<evidence type="ECO:0000256" key="1">
    <source>
        <dbReference type="ARBA" id="ARBA00004945"/>
    </source>
</evidence>
<keyword evidence="7" id="KW-0326">Glycosidase</keyword>
<protein>
    <recommendedName>
        <fullName evidence="2">adenosylhomocysteine nucleosidase</fullName>
        <ecNumber evidence="2">3.2.2.9</ecNumber>
    </recommendedName>
</protein>
<dbReference type="GO" id="GO:0009164">
    <property type="term" value="P:nucleoside catabolic process"/>
    <property type="evidence" value="ECO:0007669"/>
    <property type="project" value="InterPro"/>
</dbReference>
<dbReference type="NCBIfam" id="NF004079">
    <property type="entry name" value="PRK05584.1"/>
    <property type="match status" value="1"/>
</dbReference>
<dbReference type="SUPFAM" id="SSF53167">
    <property type="entry name" value="Purine and uridine phosphorylases"/>
    <property type="match status" value="1"/>
</dbReference>
<dbReference type="GO" id="GO:0008782">
    <property type="term" value="F:adenosylhomocysteine nucleosidase activity"/>
    <property type="evidence" value="ECO:0007669"/>
    <property type="project" value="UniProtKB-EC"/>
</dbReference>
<evidence type="ECO:0000256" key="3">
    <source>
        <dbReference type="ARBA" id="ARBA00022605"/>
    </source>
</evidence>
<proteinExistence type="predicted"/>
<dbReference type="EMBL" id="QAMZ01000056">
    <property type="protein sequence ID" value="PWL51417.1"/>
    <property type="molecule type" value="Genomic_DNA"/>
</dbReference>
<evidence type="ECO:0000313" key="8">
    <source>
        <dbReference type="EMBL" id="SFG15459.1"/>
    </source>
</evidence>
<dbReference type="PANTHER" id="PTHR46832:SF1">
    <property type="entry name" value="5'-METHYLTHIOADENOSINE_S-ADENOSYLHOMOCYSTEINE NUCLEOSIDASE"/>
    <property type="match status" value="1"/>
</dbReference>